<dbReference type="RefSeq" id="WP_169928657.1">
    <property type="nucleotide sequence ID" value="NZ_CP012333.1"/>
</dbReference>
<proteinExistence type="predicted"/>
<gene>
    <name evidence="2" type="ORF">AKJ09_11093</name>
</gene>
<keyword evidence="1" id="KW-0472">Membrane</keyword>
<dbReference type="KEGG" id="llu:AKJ09_11093"/>
<dbReference type="EMBL" id="CP012333">
    <property type="protein sequence ID" value="AKV04430.1"/>
    <property type="molecule type" value="Genomic_DNA"/>
</dbReference>
<feature type="transmembrane region" description="Helical" evidence="1">
    <location>
        <begin position="282"/>
        <end position="301"/>
    </location>
</feature>
<keyword evidence="1" id="KW-1133">Transmembrane helix</keyword>
<evidence type="ECO:0000313" key="2">
    <source>
        <dbReference type="EMBL" id="AKV04430.1"/>
    </source>
</evidence>
<accession>A0A0K1QG64</accession>
<feature type="transmembrane region" description="Helical" evidence="1">
    <location>
        <begin position="173"/>
        <end position="192"/>
    </location>
</feature>
<organism evidence="2 3">
    <name type="scientific">Labilithrix luteola</name>
    <dbReference type="NCBI Taxonomy" id="1391654"/>
    <lineage>
        <taxon>Bacteria</taxon>
        <taxon>Pseudomonadati</taxon>
        <taxon>Myxococcota</taxon>
        <taxon>Polyangia</taxon>
        <taxon>Polyangiales</taxon>
        <taxon>Labilitrichaceae</taxon>
        <taxon>Labilithrix</taxon>
    </lineage>
</organism>
<evidence type="ECO:0000256" key="1">
    <source>
        <dbReference type="SAM" id="Phobius"/>
    </source>
</evidence>
<reference evidence="2 3" key="1">
    <citation type="submission" date="2015-08" db="EMBL/GenBank/DDBJ databases">
        <authorList>
            <person name="Babu N.S."/>
            <person name="Beckwith C.J."/>
            <person name="Beseler K.G."/>
            <person name="Brison A."/>
            <person name="Carone J.V."/>
            <person name="Caskin T.P."/>
            <person name="Diamond M."/>
            <person name="Durham M.E."/>
            <person name="Foxe J.M."/>
            <person name="Go M."/>
            <person name="Henderson B.A."/>
            <person name="Jones I.B."/>
            <person name="McGettigan J.A."/>
            <person name="Micheletti S.J."/>
            <person name="Nasrallah M.E."/>
            <person name="Ortiz D."/>
            <person name="Piller C.R."/>
            <person name="Privatt S.R."/>
            <person name="Schneider S.L."/>
            <person name="Sharp S."/>
            <person name="Smith T.C."/>
            <person name="Stanton J.D."/>
            <person name="Ullery H.E."/>
            <person name="Wilson R.J."/>
            <person name="Serrano M.G."/>
            <person name="Buck G."/>
            <person name="Lee V."/>
            <person name="Wang Y."/>
            <person name="Carvalho R."/>
            <person name="Voegtly L."/>
            <person name="Shi R."/>
            <person name="Duckworth R."/>
            <person name="Johnson A."/>
            <person name="Loviza R."/>
            <person name="Walstead R."/>
            <person name="Shah Z."/>
            <person name="Kiflezghi M."/>
            <person name="Wade K."/>
            <person name="Ball S.L."/>
            <person name="Bradley K.W."/>
            <person name="Asai D.J."/>
            <person name="Bowman C.A."/>
            <person name="Russell D.A."/>
            <person name="Pope W.H."/>
            <person name="Jacobs-Sera D."/>
            <person name="Hendrix R.W."/>
            <person name="Hatfull G.F."/>
        </authorList>
    </citation>
    <scope>NUCLEOTIDE SEQUENCE [LARGE SCALE GENOMIC DNA]</scope>
    <source>
        <strain evidence="2 3">DSM 27648</strain>
    </source>
</reference>
<protein>
    <submittedName>
        <fullName evidence="2">Uncharacterized protein</fullName>
    </submittedName>
</protein>
<keyword evidence="3" id="KW-1185">Reference proteome</keyword>
<feature type="transmembrane region" description="Helical" evidence="1">
    <location>
        <begin position="12"/>
        <end position="31"/>
    </location>
</feature>
<dbReference type="Proteomes" id="UP000064967">
    <property type="component" value="Chromosome"/>
</dbReference>
<dbReference type="AlphaFoldDB" id="A0A0K1QG64"/>
<sequence length="302" mass="32480">MVDGLRGTWRATWLAIGLAIAAVVSIGVFVLRDAAHDTVLRCPSSFEVELPSARSASGFDHLVELSDDPSFRIDFDTIPDPLRLGSVVHVDFRVVPSDCTPDDDSQSCACREVALGKALGSRSDPTDLTVWSSPTGGSRYVVRESSRRDVVTFHRETNTTRIRPRRLFSRRHVPSFIVVFALGALAVAAIRARKAIAYVTRLHAWRELSLASTGTLTSESGEPVGSSAVEGLPEGAVLVAPSAFTQAGLYRDLPIVTRDRIVAGSHTRWLRGTMVGLRDARVLSIVSALAALLGLAARLLAG</sequence>
<evidence type="ECO:0000313" key="3">
    <source>
        <dbReference type="Proteomes" id="UP000064967"/>
    </source>
</evidence>
<name>A0A0K1QG64_9BACT</name>
<keyword evidence="1" id="KW-0812">Transmembrane</keyword>